<organism evidence="1 2">
    <name type="scientific">Cichorium intybus</name>
    <name type="common">Chicory</name>
    <dbReference type="NCBI Taxonomy" id="13427"/>
    <lineage>
        <taxon>Eukaryota</taxon>
        <taxon>Viridiplantae</taxon>
        <taxon>Streptophyta</taxon>
        <taxon>Embryophyta</taxon>
        <taxon>Tracheophyta</taxon>
        <taxon>Spermatophyta</taxon>
        <taxon>Magnoliopsida</taxon>
        <taxon>eudicotyledons</taxon>
        <taxon>Gunneridae</taxon>
        <taxon>Pentapetalae</taxon>
        <taxon>asterids</taxon>
        <taxon>campanulids</taxon>
        <taxon>Asterales</taxon>
        <taxon>Asteraceae</taxon>
        <taxon>Cichorioideae</taxon>
        <taxon>Cichorieae</taxon>
        <taxon>Cichoriinae</taxon>
        <taxon>Cichorium</taxon>
    </lineage>
</organism>
<evidence type="ECO:0000313" key="1">
    <source>
        <dbReference type="EMBL" id="KAI3740913.1"/>
    </source>
</evidence>
<comment type="caution">
    <text evidence="1">The sequence shown here is derived from an EMBL/GenBank/DDBJ whole genome shotgun (WGS) entry which is preliminary data.</text>
</comment>
<dbReference type="EMBL" id="CM042013">
    <property type="protein sequence ID" value="KAI3740913.1"/>
    <property type="molecule type" value="Genomic_DNA"/>
</dbReference>
<accession>A0ACB9D3D6</accession>
<keyword evidence="2" id="KW-1185">Reference proteome</keyword>
<evidence type="ECO:0000313" key="2">
    <source>
        <dbReference type="Proteomes" id="UP001055811"/>
    </source>
</evidence>
<reference evidence="2" key="1">
    <citation type="journal article" date="2022" name="Mol. Ecol. Resour.">
        <title>The genomes of chicory, endive, great burdock and yacon provide insights into Asteraceae palaeo-polyploidization history and plant inulin production.</title>
        <authorList>
            <person name="Fan W."/>
            <person name="Wang S."/>
            <person name="Wang H."/>
            <person name="Wang A."/>
            <person name="Jiang F."/>
            <person name="Liu H."/>
            <person name="Zhao H."/>
            <person name="Xu D."/>
            <person name="Zhang Y."/>
        </authorList>
    </citation>
    <scope>NUCLEOTIDE SEQUENCE [LARGE SCALE GENOMIC DNA]</scope>
    <source>
        <strain evidence="2">cv. Punajuju</strain>
    </source>
</reference>
<dbReference type="Proteomes" id="UP001055811">
    <property type="component" value="Linkage Group LG05"/>
</dbReference>
<name>A0ACB9D3D6_CICIN</name>
<protein>
    <submittedName>
        <fullName evidence="1">Uncharacterized protein</fullName>
    </submittedName>
</protein>
<sequence length="134" mass="15173">MHSRDDGDEIAYKCMRAAKTGEKATAKGRNNEKITSIVLSYSNSSRIFSFLPCVDRRLLLISLTDEYDLARGVGNFGRFPIFIIKKERFMDNYTKIARFTTYNSGMLAFGMFIFSDDTGVGGAGARFEFFSREL</sequence>
<gene>
    <name evidence="1" type="ORF">L2E82_31388</name>
</gene>
<proteinExistence type="predicted"/>
<reference evidence="1 2" key="2">
    <citation type="journal article" date="2022" name="Mol. Ecol. Resour.">
        <title>The genomes of chicory, endive, great burdock and yacon provide insights into Asteraceae paleo-polyploidization history and plant inulin production.</title>
        <authorList>
            <person name="Fan W."/>
            <person name="Wang S."/>
            <person name="Wang H."/>
            <person name="Wang A."/>
            <person name="Jiang F."/>
            <person name="Liu H."/>
            <person name="Zhao H."/>
            <person name="Xu D."/>
            <person name="Zhang Y."/>
        </authorList>
    </citation>
    <scope>NUCLEOTIDE SEQUENCE [LARGE SCALE GENOMIC DNA]</scope>
    <source>
        <strain evidence="2">cv. Punajuju</strain>
        <tissue evidence="1">Leaves</tissue>
    </source>
</reference>